<feature type="region of interest" description="Disordered" evidence="3">
    <location>
        <begin position="1"/>
        <end position="41"/>
    </location>
</feature>
<dbReference type="GO" id="GO:0006334">
    <property type="term" value="P:nucleosome assembly"/>
    <property type="evidence" value="ECO:0007669"/>
    <property type="project" value="InterPro"/>
</dbReference>
<protein>
    <submittedName>
        <fullName evidence="4">(raccoon dog) hypothetical protein</fullName>
    </submittedName>
</protein>
<gene>
    <name evidence="4" type="ORF">NYPRO_LOCUS12810</name>
</gene>
<feature type="compositionally biased region" description="Polar residues" evidence="3">
    <location>
        <begin position="1"/>
        <end position="10"/>
    </location>
</feature>
<keyword evidence="5" id="KW-1185">Reference proteome</keyword>
<comment type="similarity">
    <text evidence="1 2">Belongs to the nucleosome assembly protein (NAP) family.</text>
</comment>
<dbReference type="SUPFAM" id="SSF143113">
    <property type="entry name" value="NAP-like"/>
    <property type="match status" value="1"/>
</dbReference>
<dbReference type="AlphaFoldDB" id="A0A811YRH6"/>
<evidence type="ECO:0000256" key="2">
    <source>
        <dbReference type="RuleBase" id="RU003876"/>
    </source>
</evidence>
<dbReference type="Gene3D" id="3.30.1120.90">
    <property type="entry name" value="Nucleosome assembly protein"/>
    <property type="match status" value="1"/>
</dbReference>
<dbReference type="Gene3D" id="1.20.5.1500">
    <property type="match status" value="1"/>
</dbReference>
<organism evidence="4 5">
    <name type="scientific">Nyctereutes procyonoides</name>
    <name type="common">Raccoon dog</name>
    <name type="synonym">Canis procyonoides</name>
    <dbReference type="NCBI Taxonomy" id="34880"/>
    <lineage>
        <taxon>Eukaryota</taxon>
        <taxon>Metazoa</taxon>
        <taxon>Chordata</taxon>
        <taxon>Craniata</taxon>
        <taxon>Vertebrata</taxon>
        <taxon>Euteleostomi</taxon>
        <taxon>Mammalia</taxon>
        <taxon>Eutheria</taxon>
        <taxon>Laurasiatheria</taxon>
        <taxon>Carnivora</taxon>
        <taxon>Caniformia</taxon>
        <taxon>Canidae</taxon>
        <taxon>Nyctereutes</taxon>
    </lineage>
</organism>
<dbReference type="EMBL" id="CAJHUB010000746">
    <property type="protein sequence ID" value="CAD7680011.1"/>
    <property type="molecule type" value="Genomic_DNA"/>
</dbReference>
<name>A0A811YRH6_NYCPR</name>
<evidence type="ECO:0000256" key="1">
    <source>
        <dbReference type="ARBA" id="ARBA00009947"/>
    </source>
</evidence>
<feature type="compositionally biased region" description="Polar residues" evidence="3">
    <location>
        <begin position="142"/>
        <end position="152"/>
    </location>
</feature>
<dbReference type="GO" id="GO:0005634">
    <property type="term" value="C:nucleus"/>
    <property type="evidence" value="ECO:0007669"/>
    <property type="project" value="InterPro"/>
</dbReference>
<accession>A0A811YRH6</accession>
<feature type="compositionally biased region" description="Acidic residues" evidence="3">
    <location>
        <begin position="188"/>
        <end position="238"/>
    </location>
</feature>
<dbReference type="InterPro" id="IPR002164">
    <property type="entry name" value="NAP_family"/>
</dbReference>
<proteinExistence type="inferred from homology"/>
<dbReference type="Proteomes" id="UP000645828">
    <property type="component" value="Unassembled WGS sequence"/>
</dbReference>
<evidence type="ECO:0000256" key="3">
    <source>
        <dbReference type="SAM" id="MobiDB-lite"/>
    </source>
</evidence>
<feature type="region of interest" description="Disordered" evidence="3">
    <location>
        <begin position="135"/>
        <end position="238"/>
    </location>
</feature>
<dbReference type="InterPro" id="IPR037231">
    <property type="entry name" value="NAP-like_sf"/>
</dbReference>
<evidence type="ECO:0000313" key="4">
    <source>
        <dbReference type="EMBL" id="CAD7680011.1"/>
    </source>
</evidence>
<reference evidence="4" key="1">
    <citation type="submission" date="2020-12" db="EMBL/GenBank/DDBJ databases">
        <authorList>
            <consortium name="Molecular Ecology Group"/>
        </authorList>
    </citation>
    <scope>NUCLEOTIDE SEQUENCE</scope>
    <source>
        <strain evidence="4">TBG_1078</strain>
    </source>
</reference>
<evidence type="ECO:0000313" key="5">
    <source>
        <dbReference type="Proteomes" id="UP000645828"/>
    </source>
</evidence>
<dbReference type="PANTHER" id="PTHR11875">
    <property type="entry name" value="TESTIS-SPECIFIC Y-ENCODED PROTEIN"/>
    <property type="match status" value="1"/>
</dbReference>
<comment type="caution">
    <text evidence="4">The sequence shown here is derived from an EMBL/GenBank/DDBJ whole genome shotgun (WGS) entry which is preliminary data.</text>
</comment>
<sequence>MAPKHQSSLAPQMKKPRLPPGPKPEGISTSQHLPKGEKEQQEAIEHIDEILKVEQKYNKLCQPFFQKRPELIAKIPNFGVTTLVNHPQVSALLGEEDEEAQHYLTRGEVTEFEDIKSSYRIDFYFDENPYFKNKEFHLNESGDPSSNQTQNKASRKRQHEGPESFFPGHQRIKDNIWPNPLQWYLVPDIDDGEGEEGDDDDDEEGLEDIDEKGDEDVGGEDDDDDEGEEGEEDEGEDD</sequence>
<dbReference type="Pfam" id="PF00956">
    <property type="entry name" value="NAP"/>
    <property type="match status" value="1"/>
</dbReference>